<evidence type="ECO:0000256" key="1">
    <source>
        <dbReference type="ARBA" id="ARBA00004162"/>
    </source>
</evidence>
<evidence type="ECO:0000256" key="5">
    <source>
        <dbReference type="ARBA" id="ARBA00022989"/>
    </source>
</evidence>
<dbReference type="PANTHER" id="PTHR30558:SF3">
    <property type="entry name" value="BIOPOLYMER TRANSPORT PROTEIN EXBD-RELATED"/>
    <property type="match status" value="1"/>
</dbReference>
<keyword evidence="5" id="KW-1133">Transmembrane helix</keyword>
<evidence type="ECO:0000256" key="7">
    <source>
        <dbReference type="RuleBase" id="RU003879"/>
    </source>
</evidence>
<organism evidence="8 9">
    <name type="scientific">Paenirhodobacter hankyongi</name>
    <dbReference type="NCBI Taxonomy" id="2294033"/>
    <lineage>
        <taxon>Bacteria</taxon>
        <taxon>Pseudomonadati</taxon>
        <taxon>Pseudomonadota</taxon>
        <taxon>Alphaproteobacteria</taxon>
        <taxon>Rhodobacterales</taxon>
        <taxon>Rhodobacter group</taxon>
        <taxon>Paenirhodobacter</taxon>
    </lineage>
</organism>
<keyword evidence="3" id="KW-1003">Cell membrane</keyword>
<name>A0A421BLS9_9RHOB</name>
<dbReference type="PANTHER" id="PTHR30558">
    <property type="entry name" value="EXBD MEMBRANE COMPONENT OF PMF-DRIVEN MACROMOLECULE IMPORT SYSTEM"/>
    <property type="match status" value="1"/>
</dbReference>
<keyword evidence="7" id="KW-0813">Transport</keyword>
<evidence type="ECO:0000313" key="8">
    <source>
        <dbReference type="EMBL" id="RLL63876.1"/>
    </source>
</evidence>
<keyword evidence="7" id="KW-0653">Protein transport</keyword>
<dbReference type="InterPro" id="IPR003400">
    <property type="entry name" value="ExbD"/>
</dbReference>
<accession>A0A421BLS9</accession>
<protein>
    <submittedName>
        <fullName evidence="8">Biopolymer transporter ExbD</fullName>
    </submittedName>
</protein>
<comment type="similarity">
    <text evidence="2 7">Belongs to the ExbD/TolR family.</text>
</comment>
<dbReference type="GO" id="GO:0015031">
    <property type="term" value="P:protein transport"/>
    <property type="evidence" value="ECO:0007669"/>
    <property type="project" value="UniProtKB-KW"/>
</dbReference>
<gene>
    <name evidence="8" type="ORF">DYS74_13070</name>
</gene>
<dbReference type="GO" id="GO:0005886">
    <property type="term" value="C:plasma membrane"/>
    <property type="evidence" value="ECO:0007669"/>
    <property type="project" value="UniProtKB-SubCell"/>
</dbReference>
<dbReference type="Gene3D" id="3.30.420.270">
    <property type="match status" value="1"/>
</dbReference>
<dbReference type="GO" id="GO:0022857">
    <property type="term" value="F:transmembrane transporter activity"/>
    <property type="evidence" value="ECO:0007669"/>
    <property type="project" value="InterPro"/>
</dbReference>
<evidence type="ECO:0000256" key="4">
    <source>
        <dbReference type="ARBA" id="ARBA00022692"/>
    </source>
</evidence>
<dbReference type="Proteomes" id="UP000279673">
    <property type="component" value="Unassembled WGS sequence"/>
</dbReference>
<dbReference type="RefSeq" id="WP_121534136.1">
    <property type="nucleotide sequence ID" value="NZ_RCHI01000013.1"/>
</dbReference>
<evidence type="ECO:0000256" key="6">
    <source>
        <dbReference type="ARBA" id="ARBA00023136"/>
    </source>
</evidence>
<evidence type="ECO:0000256" key="2">
    <source>
        <dbReference type="ARBA" id="ARBA00005811"/>
    </source>
</evidence>
<dbReference type="Pfam" id="PF02472">
    <property type="entry name" value="ExbD"/>
    <property type="match status" value="1"/>
</dbReference>
<evidence type="ECO:0000313" key="9">
    <source>
        <dbReference type="Proteomes" id="UP000279673"/>
    </source>
</evidence>
<keyword evidence="9" id="KW-1185">Reference proteome</keyword>
<sequence length="127" mass="13411">MMLSFAEPRRARRPNLTPMIDVVFLLLVFFMLASRFGNDRTLPLATGTGAASETPAVLRLVELDASGGLRLNGRLITAPELAPALTALSPDPAAPVVLRGKGAALQALVTVMDTLEAAGFSRLVLVE</sequence>
<dbReference type="EMBL" id="RCHI01000013">
    <property type="protein sequence ID" value="RLL63876.1"/>
    <property type="molecule type" value="Genomic_DNA"/>
</dbReference>
<reference evidence="8 9" key="1">
    <citation type="submission" date="2018-10" db="EMBL/GenBank/DDBJ databases">
        <title>Rhodobacter sp . BO-81.</title>
        <authorList>
            <person name="Im W.T."/>
        </authorList>
    </citation>
    <scope>NUCLEOTIDE SEQUENCE [LARGE SCALE GENOMIC DNA]</scope>
    <source>
        <strain evidence="8 9">BO-81</strain>
    </source>
</reference>
<proteinExistence type="inferred from homology"/>
<keyword evidence="4 7" id="KW-0812">Transmembrane</keyword>
<comment type="subcellular location">
    <subcellularLocation>
        <location evidence="1">Cell membrane</location>
        <topology evidence="1">Single-pass membrane protein</topology>
    </subcellularLocation>
    <subcellularLocation>
        <location evidence="7">Cell membrane</location>
        <topology evidence="7">Single-pass type II membrane protein</topology>
    </subcellularLocation>
</comment>
<comment type="caution">
    <text evidence="8">The sequence shown here is derived from an EMBL/GenBank/DDBJ whole genome shotgun (WGS) entry which is preliminary data.</text>
</comment>
<dbReference type="AlphaFoldDB" id="A0A421BLS9"/>
<evidence type="ECO:0000256" key="3">
    <source>
        <dbReference type="ARBA" id="ARBA00022475"/>
    </source>
</evidence>
<keyword evidence="6" id="KW-0472">Membrane</keyword>